<name>A0ABR8GK99_9CYAN</name>
<evidence type="ECO:0008006" key="3">
    <source>
        <dbReference type="Google" id="ProtNLM"/>
    </source>
</evidence>
<evidence type="ECO:0000313" key="1">
    <source>
        <dbReference type="EMBL" id="MBD2603148.1"/>
    </source>
</evidence>
<reference evidence="1 2" key="1">
    <citation type="journal article" date="2020" name="ISME J.">
        <title>Comparative genomics reveals insights into cyanobacterial evolution and habitat adaptation.</title>
        <authorList>
            <person name="Chen M.Y."/>
            <person name="Teng W.K."/>
            <person name="Zhao L."/>
            <person name="Hu C.X."/>
            <person name="Zhou Y.K."/>
            <person name="Han B.P."/>
            <person name="Song L.R."/>
            <person name="Shu W.S."/>
        </authorList>
    </citation>
    <scope>NUCLEOTIDE SEQUENCE [LARGE SCALE GENOMIC DNA]</scope>
    <source>
        <strain evidence="1 2">FACHB-248</strain>
    </source>
</reference>
<dbReference type="EMBL" id="JACJTA010000001">
    <property type="protein sequence ID" value="MBD2603148.1"/>
    <property type="molecule type" value="Genomic_DNA"/>
</dbReference>
<accession>A0ABR8GK99</accession>
<protein>
    <recommendedName>
        <fullName evidence="3">Transposase</fullName>
    </recommendedName>
</protein>
<evidence type="ECO:0000313" key="2">
    <source>
        <dbReference type="Proteomes" id="UP000660380"/>
    </source>
</evidence>
<organism evidence="1 2">
    <name type="scientific">Scytonema hofmannii FACHB-248</name>
    <dbReference type="NCBI Taxonomy" id="1842502"/>
    <lineage>
        <taxon>Bacteria</taxon>
        <taxon>Bacillati</taxon>
        <taxon>Cyanobacteriota</taxon>
        <taxon>Cyanophyceae</taxon>
        <taxon>Nostocales</taxon>
        <taxon>Scytonemataceae</taxon>
        <taxon>Scytonema</taxon>
    </lineage>
</organism>
<dbReference type="Proteomes" id="UP000660380">
    <property type="component" value="Unassembled WGS sequence"/>
</dbReference>
<keyword evidence="2" id="KW-1185">Reference proteome</keyword>
<proteinExistence type="predicted"/>
<sequence>MRIKYSIGCRNVIVHSKKQRSEEVDHLTTQYGSDKKIREPKIIVETRYIASLHTQMPNKNI</sequence>
<dbReference type="RefSeq" id="WP_144238333.1">
    <property type="nucleotide sequence ID" value="NZ_JACJTA010000001.1"/>
</dbReference>
<comment type="caution">
    <text evidence="1">The sequence shown here is derived from an EMBL/GenBank/DDBJ whole genome shotgun (WGS) entry which is preliminary data.</text>
</comment>
<gene>
    <name evidence="1" type="ORF">H6G81_01085</name>
</gene>